<organism evidence="1 2">
    <name type="scientific">Neofusicoccum ribis</name>
    <dbReference type="NCBI Taxonomy" id="45134"/>
    <lineage>
        <taxon>Eukaryota</taxon>
        <taxon>Fungi</taxon>
        <taxon>Dikarya</taxon>
        <taxon>Ascomycota</taxon>
        <taxon>Pezizomycotina</taxon>
        <taxon>Dothideomycetes</taxon>
        <taxon>Dothideomycetes incertae sedis</taxon>
        <taxon>Botryosphaeriales</taxon>
        <taxon>Botryosphaeriaceae</taxon>
        <taxon>Neofusicoccum</taxon>
    </lineage>
</organism>
<evidence type="ECO:0000313" key="1">
    <source>
        <dbReference type="EMBL" id="KAL1615286.1"/>
    </source>
</evidence>
<dbReference type="Proteomes" id="UP001521116">
    <property type="component" value="Unassembled WGS sequence"/>
</dbReference>
<comment type="caution">
    <text evidence="1">The sequence shown here is derived from an EMBL/GenBank/DDBJ whole genome shotgun (WGS) entry which is preliminary data.</text>
</comment>
<gene>
    <name evidence="1" type="ORF">SLS56_011860</name>
</gene>
<reference evidence="1 2" key="1">
    <citation type="submission" date="2024-02" db="EMBL/GenBank/DDBJ databases">
        <title>De novo assembly and annotation of 12 fungi associated with fruit tree decline syndrome in Ontario, Canada.</title>
        <authorList>
            <person name="Sulman M."/>
            <person name="Ellouze W."/>
            <person name="Ilyukhin E."/>
        </authorList>
    </citation>
    <scope>NUCLEOTIDE SEQUENCE [LARGE SCALE GENOMIC DNA]</scope>
    <source>
        <strain evidence="1 2">M1-105</strain>
    </source>
</reference>
<protein>
    <submittedName>
        <fullName evidence="1">Uncharacterized protein</fullName>
    </submittedName>
</protein>
<accession>A0ABR3SB23</accession>
<name>A0ABR3SB23_9PEZI</name>
<proteinExistence type="predicted"/>
<sequence>MPCSGYTVEGQVTKEEKIGGLQIEITPRVLDKVYSDARFSVPDIPSLSIHETCHSKEISIGTRIVMEWDHRPRKPKVADLVNEIQDQTNDDEINLSAWYDEAISFSDTSYSSKSINSRNG</sequence>
<dbReference type="EMBL" id="JAJVDC020000321">
    <property type="protein sequence ID" value="KAL1615286.1"/>
    <property type="molecule type" value="Genomic_DNA"/>
</dbReference>
<evidence type="ECO:0000313" key="2">
    <source>
        <dbReference type="Proteomes" id="UP001521116"/>
    </source>
</evidence>
<keyword evidence="2" id="KW-1185">Reference proteome</keyword>